<reference evidence="3 4" key="1">
    <citation type="journal article" date="2019" name="Int. J. Syst. Evol. Microbiol.">
        <title>The Global Catalogue of Microorganisms (GCM) 10K type strain sequencing project: providing services to taxonomists for standard genome sequencing and annotation.</title>
        <authorList>
            <consortium name="The Broad Institute Genomics Platform"/>
            <consortium name="The Broad Institute Genome Sequencing Center for Infectious Disease"/>
            <person name="Wu L."/>
            <person name="Ma J."/>
        </authorList>
    </citation>
    <scope>NUCLEOTIDE SEQUENCE [LARGE SCALE GENOMIC DNA]</scope>
    <source>
        <strain evidence="3 4">JCM 14162</strain>
    </source>
</reference>
<evidence type="ECO:0000313" key="3">
    <source>
        <dbReference type="EMBL" id="GAA0465385.1"/>
    </source>
</evidence>
<dbReference type="EMBL" id="BAAAEM010000002">
    <property type="protein sequence ID" value="GAA0465385.1"/>
    <property type="molecule type" value="Genomic_DNA"/>
</dbReference>
<sequence length="337" mass="36844">MLLAVLLGGSGTYIWAKLPVTVDREKADAAVELLANRSVGELGYKEGYFEHEGRSLHYVEAGTGEPIVFLHGFPSFWFSFLRQVEHFGGDYRVIAIDGLGAGKSDAPSNVEAYQLEAMGAHLAALLDHLGEERIHIVGHDWGSAFAIGFAQSYPDRVLSVTGISAPALNASLHALEVDPKARKSAAYVERFKRANPPLLVLLGTAASIYDGAYRPLVEDGKLSPDEGTLFRNGTSDAKRTNAHINWYRANIPHPDDLSETDFWPSRDARVTAPALYIWGDDDPIYNKVAMDRLTILSDQSRMVTFPGVGHWPHVRRAEEVNIAMAEHIAAASPANAD</sequence>
<dbReference type="PRINTS" id="PR00412">
    <property type="entry name" value="EPOXHYDRLASE"/>
</dbReference>
<dbReference type="Pfam" id="PF00561">
    <property type="entry name" value="Abhydrolase_1"/>
    <property type="match status" value="1"/>
</dbReference>
<dbReference type="PRINTS" id="PR00111">
    <property type="entry name" value="ABHYDROLASE"/>
</dbReference>
<comment type="caution">
    <text evidence="3">The sequence shown here is derived from an EMBL/GenBank/DDBJ whole genome shotgun (WGS) entry which is preliminary data.</text>
</comment>
<dbReference type="InterPro" id="IPR000639">
    <property type="entry name" value="Epox_hydrolase-like"/>
</dbReference>
<dbReference type="InterPro" id="IPR029058">
    <property type="entry name" value="AB_hydrolase_fold"/>
</dbReference>
<evidence type="ECO:0000256" key="1">
    <source>
        <dbReference type="ARBA" id="ARBA00022801"/>
    </source>
</evidence>
<dbReference type="InterPro" id="IPR000073">
    <property type="entry name" value="AB_hydrolase_1"/>
</dbReference>
<protein>
    <submittedName>
        <fullName evidence="3">Alpha/beta hydrolase</fullName>
    </submittedName>
</protein>
<gene>
    <name evidence="3" type="ORF">GCM10009096_02450</name>
</gene>
<accession>A0ABN1A1L8</accession>
<keyword evidence="1 3" id="KW-0378">Hydrolase</keyword>
<evidence type="ECO:0000313" key="4">
    <source>
        <dbReference type="Proteomes" id="UP001500713"/>
    </source>
</evidence>
<feature type="domain" description="AB hydrolase-1" evidence="2">
    <location>
        <begin position="66"/>
        <end position="314"/>
    </location>
</feature>
<dbReference type="GO" id="GO:0016787">
    <property type="term" value="F:hydrolase activity"/>
    <property type="evidence" value="ECO:0007669"/>
    <property type="project" value="UniProtKB-KW"/>
</dbReference>
<evidence type="ECO:0000259" key="2">
    <source>
        <dbReference type="Pfam" id="PF00561"/>
    </source>
</evidence>
<organism evidence="3 4">
    <name type="scientific">Parasphingorhabdus litoris</name>
    <dbReference type="NCBI Taxonomy" id="394733"/>
    <lineage>
        <taxon>Bacteria</taxon>
        <taxon>Pseudomonadati</taxon>
        <taxon>Pseudomonadota</taxon>
        <taxon>Alphaproteobacteria</taxon>
        <taxon>Sphingomonadales</taxon>
        <taxon>Sphingomonadaceae</taxon>
        <taxon>Parasphingorhabdus</taxon>
    </lineage>
</organism>
<dbReference type="Proteomes" id="UP001500713">
    <property type="component" value="Unassembled WGS sequence"/>
</dbReference>
<proteinExistence type="predicted"/>
<name>A0ABN1A1L8_9SPHN</name>
<dbReference type="Gene3D" id="3.40.50.1820">
    <property type="entry name" value="alpha/beta hydrolase"/>
    <property type="match status" value="1"/>
</dbReference>
<dbReference type="SUPFAM" id="SSF53474">
    <property type="entry name" value="alpha/beta-Hydrolases"/>
    <property type="match status" value="1"/>
</dbReference>
<dbReference type="PANTHER" id="PTHR43329">
    <property type="entry name" value="EPOXIDE HYDROLASE"/>
    <property type="match status" value="1"/>
</dbReference>
<keyword evidence="4" id="KW-1185">Reference proteome</keyword>